<keyword evidence="3" id="KW-1185">Reference proteome</keyword>
<organism evidence="2 3">
    <name type="scientific">Scomber scombrus</name>
    <name type="common">Atlantic mackerel</name>
    <name type="synonym">Scomber vernalis</name>
    <dbReference type="NCBI Taxonomy" id="13677"/>
    <lineage>
        <taxon>Eukaryota</taxon>
        <taxon>Metazoa</taxon>
        <taxon>Chordata</taxon>
        <taxon>Craniata</taxon>
        <taxon>Vertebrata</taxon>
        <taxon>Euteleostomi</taxon>
        <taxon>Actinopterygii</taxon>
        <taxon>Neopterygii</taxon>
        <taxon>Teleostei</taxon>
        <taxon>Neoteleostei</taxon>
        <taxon>Acanthomorphata</taxon>
        <taxon>Pelagiaria</taxon>
        <taxon>Scombriformes</taxon>
        <taxon>Scombridae</taxon>
        <taxon>Scomber</taxon>
    </lineage>
</organism>
<feature type="compositionally biased region" description="Polar residues" evidence="1">
    <location>
        <begin position="66"/>
        <end position="76"/>
    </location>
</feature>
<sequence>MAVLTCSTRVTHRLHRRGHKTDEEEETAASALLEVTQLLSAPRPNTQRHGWEQEGPEVQGAFEQGTEATTAPSGQQETIGLTHIYTLDYILLTKTSAGKKLVPVAVCPSSKEPTVTTEQPARTNEVPGYKAASRAASRLQLADSVRSCL</sequence>
<gene>
    <name evidence="2" type="ORF">FSCOSCO3_A011015</name>
</gene>
<dbReference type="AlphaFoldDB" id="A0AAV1P8D8"/>
<feature type="compositionally biased region" description="Polar residues" evidence="1">
    <location>
        <begin position="111"/>
        <end position="122"/>
    </location>
</feature>
<evidence type="ECO:0000313" key="3">
    <source>
        <dbReference type="Proteomes" id="UP001314229"/>
    </source>
</evidence>
<comment type="caution">
    <text evidence="2">The sequence shown here is derived from an EMBL/GenBank/DDBJ whole genome shotgun (WGS) entry which is preliminary data.</text>
</comment>
<reference evidence="2 3" key="1">
    <citation type="submission" date="2024-01" db="EMBL/GenBank/DDBJ databases">
        <authorList>
            <person name="Alioto T."/>
            <person name="Alioto T."/>
            <person name="Gomez Garrido J."/>
        </authorList>
    </citation>
    <scope>NUCLEOTIDE SEQUENCE [LARGE SCALE GENOMIC DNA]</scope>
</reference>
<evidence type="ECO:0000313" key="2">
    <source>
        <dbReference type="EMBL" id="CAK6967608.1"/>
    </source>
</evidence>
<name>A0AAV1P8D8_SCOSC</name>
<dbReference type="Proteomes" id="UP001314229">
    <property type="component" value="Unassembled WGS sequence"/>
</dbReference>
<feature type="region of interest" description="Disordered" evidence="1">
    <location>
        <begin position="110"/>
        <end position="129"/>
    </location>
</feature>
<evidence type="ECO:0000256" key="1">
    <source>
        <dbReference type="SAM" id="MobiDB-lite"/>
    </source>
</evidence>
<dbReference type="EMBL" id="CAWUFR010000107">
    <property type="protein sequence ID" value="CAK6967608.1"/>
    <property type="molecule type" value="Genomic_DNA"/>
</dbReference>
<proteinExistence type="predicted"/>
<feature type="region of interest" description="Disordered" evidence="1">
    <location>
        <begin position="41"/>
        <end position="76"/>
    </location>
</feature>
<accession>A0AAV1P8D8</accession>
<protein>
    <submittedName>
        <fullName evidence="2">Uncharacterized protein</fullName>
    </submittedName>
</protein>